<evidence type="ECO:0000256" key="8">
    <source>
        <dbReference type="ARBA" id="ARBA00022741"/>
    </source>
</evidence>
<sequence>DLKVVFLLRTGGKQSPERVKAIKETWGKDLSWGPLGQIVPFAKDPECEAKYGDNHGFGLTCMEANNEVQMLDRKDFTWLVVIDDDVYVNVDNLKRVLSSFDAKKKKVYGTPGCGFCGQKIGAGFCGGGGYMLSQDSLTSMAAQKENFTKEFNSEPNQEWSDVRFGCVAMAHGLELSSLPGLYPWRVPSDSEVIYSTEVPLLTLHYADPDRMRSIHATFFGLSFPQEESVAASQADSVATSLADYHLQRDLYIKNEQEARLRQDSRSFIQGF</sequence>
<dbReference type="PANTHER" id="PTHR23033:SF47">
    <property type="entry name" value="APPLE DOMAIN-CONTAINING PROTEIN-RELATED"/>
    <property type="match status" value="1"/>
</dbReference>
<keyword evidence="10" id="KW-1133">Transmembrane helix</keyword>
<dbReference type="Proteomes" id="UP000626109">
    <property type="component" value="Unassembled WGS sequence"/>
</dbReference>
<dbReference type="Gene3D" id="3.90.550.50">
    <property type="match status" value="1"/>
</dbReference>
<evidence type="ECO:0000256" key="5">
    <source>
        <dbReference type="ARBA" id="ARBA00022676"/>
    </source>
</evidence>
<evidence type="ECO:0000313" key="13">
    <source>
        <dbReference type="EMBL" id="CAE8688391.1"/>
    </source>
</evidence>
<reference evidence="13" key="1">
    <citation type="submission" date="2021-02" db="EMBL/GenBank/DDBJ databases">
        <authorList>
            <person name="Dougan E. K."/>
            <person name="Rhodes N."/>
            <person name="Thang M."/>
            <person name="Chan C."/>
        </authorList>
    </citation>
    <scope>NUCLEOTIDE SEQUENCE</scope>
</reference>
<keyword evidence="7" id="KW-0812">Transmembrane</keyword>
<comment type="pathway">
    <text evidence="2">Protein modification; protein glycosylation.</text>
</comment>
<evidence type="ECO:0000256" key="3">
    <source>
        <dbReference type="ARBA" id="ARBA00006462"/>
    </source>
</evidence>
<dbReference type="EC" id="2.4.1.122" evidence="4"/>
<dbReference type="AlphaFoldDB" id="A0A813JZ95"/>
<protein>
    <recommendedName>
        <fullName evidence="4">N-acetylgalactosaminide beta-1,3-galactosyltransferase</fullName>
        <ecNumber evidence="4">2.4.1.122</ecNumber>
    </recommendedName>
</protein>
<evidence type="ECO:0000256" key="1">
    <source>
        <dbReference type="ARBA" id="ARBA00004606"/>
    </source>
</evidence>
<evidence type="ECO:0000256" key="9">
    <source>
        <dbReference type="ARBA" id="ARBA00022968"/>
    </source>
</evidence>
<accession>A0A813JZ95</accession>
<organism evidence="13 14">
    <name type="scientific">Polarella glacialis</name>
    <name type="common">Dinoflagellate</name>
    <dbReference type="NCBI Taxonomy" id="89957"/>
    <lineage>
        <taxon>Eukaryota</taxon>
        <taxon>Sar</taxon>
        <taxon>Alveolata</taxon>
        <taxon>Dinophyceae</taxon>
        <taxon>Suessiales</taxon>
        <taxon>Suessiaceae</taxon>
        <taxon>Polarella</taxon>
    </lineage>
</organism>
<dbReference type="GO" id="GO:0000166">
    <property type="term" value="F:nucleotide binding"/>
    <property type="evidence" value="ECO:0007669"/>
    <property type="project" value="UniProtKB-KW"/>
</dbReference>
<gene>
    <name evidence="13" type="ORF">PGLA2088_LOCUS25893</name>
</gene>
<evidence type="ECO:0000256" key="4">
    <source>
        <dbReference type="ARBA" id="ARBA00012557"/>
    </source>
</evidence>
<evidence type="ECO:0000259" key="12">
    <source>
        <dbReference type="Pfam" id="PF02434"/>
    </source>
</evidence>
<proteinExistence type="inferred from homology"/>
<keyword evidence="11" id="KW-0472">Membrane</keyword>
<dbReference type="PANTHER" id="PTHR23033">
    <property type="entry name" value="BETA1,3-GALACTOSYLTRANSFERASE"/>
    <property type="match status" value="1"/>
</dbReference>
<dbReference type="EMBL" id="CAJNNW010026886">
    <property type="protein sequence ID" value="CAE8688391.1"/>
    <property type="molecule type" value="Genomic_DNA"/>
</dbReference>
<dbReference type="GO" id="GO:0016020">
    <property type="term" value="C:membrane"/>
    <property type="evidence" value="ECO:0007669"/>
    <property type="project" value="UniProtKB-SubCell"/>
</dbReference>
<feature type="non-terminal residue" evidence="13">
    <location>
        <position position="1"/>
    </location>
</feature>
<dbReference type="InterPro" id="IPR026050">
    <property type="entry name" value="C1GALT1/C1GALT1_chp1"/>
</dbReference>
<dbReference type="InterPro" id="IPR003378">
    <property type="entry name" value="Fringe-like_glycosylTrfase"/>
</dbReference>
<comment type="subcellular location">
    <subcellularLocation>
        <location evidence="1">Membrane</location>
        <topology evidence="1">Single-pass type II membrane protein</topology>
    </subcellularLocation>
</comment>
<keyword evidence="6" id="KW-0808">Transferase</keyword>
<evidence type="ECO:0000256" key="7">
    <source>
        <dbReference type="ARBA" id="ARBA00022692"/>
    </source>
</evidence>
<keyword evidence="8" id="KW-0547">Nucleotide-binding</keyword>
<name>A0A813JZ95_POLGL</name>
<evidence type="ECO:0000256" key="10">
    <source>
        <dbReference type="ARBA" id="ARBA00022989"/>
    </source>
</evidence>
<dbReference type="GO" id="GO:0016263">
    <property type="term" value="F:glycoprotein-N-acetylgalactosamine 3-beta-galactosyltransferase activity"/>
    <property type="evidence" value="ECO:0007669"/>
    <property type="project" value="UniProtKB-EC"/>
</dbReference>
<evidence type="ECO:0000256" key="6">
    <source>
        <dbReference type="ARBA" id="ARBA00022679"/>
    </source>
</evidence>
<comment type="similarity">
    <text evidence="3">Belongs to the glycosyltransferase 31 family. Beta3-Gal-T subfamily.</text>
</comment>
<dbReference type="Pfam" id="PF02434">
    <property type="entry name" value="Fringe"/>
    <property type="match status" value="1"/>
</dbReference>
<keyword evidence="5" id="KW-0328">Glycosyltransferase</keyword>
<comment type="caution">
    <text evidence="13">The sequence shown here is derived from an EMBL/GenBank/DDBJ whole genome shotgun (WGS) entry which is preliminary data.</text>
</comment>
<keyword evidence="9" id="KW-0735">Signal-anchor</keyword>
<evidence type="ECO:0000256" key="11">
    <source>
        <dbReference type="ARBA" id="ARBA00023136"/>
    </source>
</evidence>
<evidence type="ECO:0000256" key="2">
    <source>
        <dbReference type="ARBA" id="ARBA00004922"/>
    </source>
</evidence>
<evidence type="ECO:0000313" key="14">
    <source>
        <dbReference type="Proteomes" id="UP000626109"/>
    </source>
</evidence>
<feature type="domain" description="Fringe-like glycosyltransferase" evidence="12">
    <location>
        <begin position="59"/>
        <end position="149"/>
    </location>
</feature>